<proteinExistence type="inferred from homology"/>
<evidence type="ECO:0000256" key="10">
    <source>
        <dbReference type="SAM" id="Phobius"/>
    </source>
</evidence>
<evidence type="ECO:0000256" key="9">
    <source>
        <dbReference type="ARBA" id="ARBA00023136"/>
    </source>
</evidence>
<dbReference type="InterPro" id="IPR029044">
    <property type="entry name" value="Nucleotide-diphossugar_trans"/>
</dbReference>
<keyword evidence="13" id="KW-1185">Reference proteome</keyword>
<dbReference type="InterPro" id="IPR022751">
    <property type="entry name" value="Alpha_mannosyltransferase"/>
</dbReference>
<organism evidence="12 13">
    <name type="scientific">Candida dubliniensis (strain CD36 / ATCC MYA-646 / CBS 7987 / NCPF 3949 / NRRL Y-17841)</name>
    <name type="common">Yeast</name>
    <dbReference type="NCBI Taxonomy" id="573826"/>
    <lineage>
        <taxon>Eukaryota</taxon>
        <taxon>Fungi</taxon>
        <taxon>Dikarya</taxon>
        <taxon>Ascomycota</taxon>
        <taxon>Saccharomycotina</taxon>
        <taxon>Pichiomycetes</taxon>
        <taxon>Debaryomycetaceae</taxon>
        <taxon>Candida/Lodderomyces clade</taxon>
        <taxon>Candida</taxon>
    </lineage>
</organism>
<dbReference type="OrthoDB" id="430354at2759"/>
<dbReference type="VEuPathDB" id="FungiDB:CD36_09470"/>
<dbReference type="GeneID" id="8045138"/>
<sequence>MPINFISIPRNRFKIIGVVSVTCVLIYVILYSSIITTDIDISDYGNKLSPSIIFDDNDNDNDNIDNVKDPHSVFNNQGDDETDTTASNSMTAAHTFWKSIFDTFDQYKLDLGKDPGSAVSYVDKSQQKQGPLNKEVLLSKAVVSSELMKHLKEKHSGVVEDLPSVMPGSVYNKGSKGVVIIGGGKFSWLAYLALVQLRNVGSKLPVEIIMPTREDYEKELEFCENTLPELQASCVILPDVLGEAVMKDRKFASYQFKALALIVTSFEHILLLDSDNMIVSNPDEIFESKLYHQYGMITWPDYWKRTISPLFYDVAEIEVNENKRSRYNRFPLYNAPNVHGNIFTEQDRQEVPFHDLEGSISELSTESGQLIINKHTHGQTILLALYYNFYGPNLFYKLFSLGEQGEGDKDTFVAAAVVTRQDYYQVKSFIKTFGYSDSNNNFQGVSMGQRNPLIDRKHYEDHVLALLEKDSFKLLSISDQIEQMKKFENKDFDQHNSIPLFTVHCNYPKLDPKLYMTREDLYDSKNKQLKYRLYGNLKYTKEVVKDGESDTEASSSTTTTTNKVQIDFELQQWQHMQDILCLKKIYFTHFVDNDMNELCQFIENQVTWLSKSQN</sequence>
<evidence type="ECO:0000256" key="6">
    <source>
        <dbReference type="ARBA" id="ARBA00022968"/>
    </source>
</evidence>
<keyword evidence="7 10" id="KW-1133">Transmembrane helix</keyword>
<dbReference type="eggNOG" id="ENOG502S8HP">
    <property type="taxonomic scope" value="Eukaryota"/>
</dbReference>
<dbReference type="PANTHER" id="PTHR31646">
    <property type="entry name" value="ALPHA-1,2-MANNOSYLTRANSFERASE MNN2"/>
    <property type="match status" value="1"/>
</dbReference>
<keyword evidence="6" id="KW-0735">Signal-anchor</keyword>
<reference evidence="12 13" key="1">
    <citation type="journal article" date="2009" name="Genome Res.">
        <title>Comparative genomics of the fungal pathogens Candida dubliniensis and Candida albicans.</title>
        <authorList>
            <person name="Jackson A.P."/>
            <person name="Gamble J.A."/>
            <person name="Yeomans T."/>
            <person name="Moran G.P."/>
            <person name="Saunders D."/>
            <person name="Harris D."/>
            <person name="Aslett M."/>
            <person name="Barrell J.F."/>
            <person name="Butler G."/>
            <person name="Citiulo F."/>
            <person name="Coleman D.C."/>
            <person name="de Groot P.W.J."/>
            <person name="Goodwin T.J."/>
            <person name="Quail M.A."/>
            <person name="McQuillan J."/>
            <person name="Munro C.A."/>
            <person name="Pain A."/>
            <person name="Poulter R.T."/>
            <person name="Rajandream M.A."/>
            <person name="Renauld H."/>
            <person name="Spiering M.J."/>
            <person name="Tivey A."/>
            <person name="Gow N.A.R."/>
            <person name="Barrell B."/>
            <person name="Sullivan D.J."/>
            <person name="Berriman M."/>
        </authorList>
    </citation>
    <scope>NUCLEOTIDE SEQUENCE [LARGE SCALE GENOMIC DNA]</scope>
    <source>
        <strain evidence="13">CD36 / ATCC MYA-646 / CBS 7987 / NCPF 3949 / NRRL Y-17841</strain>
    </source>
</reference>
<evidence type="ECO:0000256" key="4">
    <source>
        <dbReference type="ARBA" id="ARBA00022679"/>
    </source>
</evidence>
<keyword evidence="9 10" id="KW-0472">Membrane</keyword>
<accession>B9W921</accession>
<name>B9W921_CANDC</name>
<protein>
    <submittedName>
        <fullName evidence="12">Type II membrane protein, putative</fullName>
    </submittedName>
</protein>
<dbReference type="RefSeq" id="XP_002417591.1">
    <property type="nucleotide sequence ID" value="XM_002417546.1"/>
</dbReference>
<dbReference type="Proteomes" id="UP000002605">
    <property type="component" value="Chromosome 1"/>
</dbReference>
<dbReference type="GO" id="GO:0046354">
    <property type="term" value="P:mannan biosynthetic process"/>
    <property type="evidence" value="ECO:0007669"/>
    <property type="project" value="UniProtKB-ARBA"/>
</dbReference>
<dbReference type="CAZy" id="GT71">
    <property type="family name" value="Glycosyltransferase Family 71"/>
</dbReference>
<dbReference type="KEGG" id="cdu:CD36_09470"/>
<dbReference type="GO" id="GO:0000139">
    <property type="term" value="C:Golgi membrane"/>
    <property type="evidence" value="ECO:0007669"/>
    <property type="project" value="UniProtKB-SubCell"/>
</dbReference>
<dbReference type="GO" id="GO:0000026">
    <property type="term" value="F:alpha-1,2-mannosyltransferase activity"/>
    <property type="evidence" value="ECO:0007669"/>
    <property type="project" value="TreeGrafter"/>
</dbReference>
<dbReference type="Pfam" id="PF11051">
    <property type="entry name" value="Mannosyl_trans3"/>
    <property type="match status" value="1"/>
</dbReference>
<evidence type="ECO:0000313" key="11">
    <source>
        <dbReference type="CGD" id="CAL0000159808"/>
    </source>
</evidence>
<evidence type="ECO:0000256" key="8">
    <source>
        <dbReference type="ARBA" id="ARBA00023034"/>
    </source>
</evidence>
<keyword evidence="5 10" id="KW-0812">Transmembrane</keyword>
<dbReference type="AlphaFoldDB" id="B9W921"/>
<dbReference type="EMBL" id="FM992688">
    <property type="protein sequence ID" value="CAX45246.1"/>
    <property type="molecule type" value="Genomic_DNA"/>
</dbReference>
<dbReference type="CGD" id="CAL0000159808">
    <property type="gene designation" value="Cd36_09470"/>
</dbReference>
<evidence type="ECO:0000313" key="12">
    <source>
        <dbReference type="EMBL" id="CAX45246.1"/>
    </source>
</evidence>
<comment type="similarity">
    <text evidence="3">Belongs to the MNN1/MNT family.</text>
</comment>
<evidence type="ECO:0000256" key="5">
    <source>
        <dbReference type="ARBA" id="ARBA00022692"/>
    </source>
</evidence>
<gene>
    <name evidence="11" type="ordered locus">Cd36_09470</name>
    <name evidence="12" type="ORF">CD36_09470</name>
</gene>
<comment type="pathway">
    <text evidence="2">Protein modification; protein glycosylation.</text>
</comment>
<evidence type="ECO:0000256" key="7">
    <source>
        <dbReference type="ARBA" id="ARBA00022989"/>
    </source>
</evidence>
<dbReference type="HOGENOM" id="CLU_013298_1_2_1"/>
<dbReference type="SUPFAM" id="SSF53448">
    <property type="entry name" value="Nucleotide-diphospho-sugar transferases"/>
    <property type="match status" value="1"/>
</dbReference>
<feature type="transmembrane region" description="Helical" evidence="10">
    <location>
        <begin position="12"/>
        <end position="34"/>
    </location>
</feature>
<keyword evidence="4" id="KW-0808">Transferase</keyword>
<keyword evidence="8" id="KW-0333">Golgi apparatus</keyword>
<evidence type="ECO:0000256" key="1">
    <source>
        <dbReference type="ARBA" id="ARBA00004323"/>
    </source>
</evidence>
<dbReference type="UniPathway" id="UPA00378"/>
<evidence type="ECO:0000313" key="13">
    <source>
        <dbReference type="Proteomes" id="UP000002605"/>
    </source>
</evidence>
<evidence type="ECO:0000256" key="2">
    <source>
        <dbReference type="ARBA" id="ARBA00004922"/>
    </source>
</evidence>
<comment type="subcellular location">
    <subcellularLocation>
        <location evidence="1">Golgi apparatus membrane</location>
        <topology evidence="1">Single-pass type II membrane protein</topology>
    </subcellularLocation>
</comment>
<evidence type="ECO:0000256" key="3">
    <source>
        <dbReference type="ARBA" id="ARBA00009105"/>
    </source>
</evidence>
<dbReference type="PANTHER" id="PTHR31646:SF1">
    <property type="entry name" value="ALPHA-1,2-MANNOSYLTRANSFERASE MNN2"/>
    <property type="match status" value="1"/>
</dbReference>